<dbReference type="AlphaFoldDB" id="A0A069QE03"/>
<accession>A0A069QE03</accession>
<evidence type="ECO:0000256" key="2">
    <source>
        <dbReference type="ARBA" id="ARBA00022448"/>
    </source>
</evidence>
<evidence type="ECO:0000259" key="9">
    <source>
        <dbReference type="Pfam" id="PF07715"/>
    </source>
</evidence>
<dbReference type="GO" id="GO:0015344">
    <property type="term" value="F:siderophore uptake transmembrane transporter activity"/>
    <property type="evidence" value="ECO:0007669"/>
    <property type="project" value="TreeGrafter"/>
</dbReference>
<evidence type="ECO:0000256" key="3">
    <source>
        <dbReference type="ARBA" id="ARBA00022452"/>
    </source>
</evidence>
<dbReference type="Pfam" id="PF13715">
    <property type="entry name" value="CarbopepD_reg_2"/>
    <property type="match status" value="1"/>
</dbReference>
<dbReference type="PANTHER" id="PTHR30069">
    <property type="entry name" value="TONB-DEPENDENT OUTER MEMBRANE RECEPTOR"/>
    <property type="match status" value="1"/>
</dbReference>
<evidence type="ECO:0000256" key="1">
    <source>
        <dbReference type="ARBA" id="ARBA00004571"/>
    </source>
</evidence>
<reference evidence="10 11" key="1">
    <citation type="submission" date="2013-08" db="EMBL/GenBank/DDBJ databases">
        <authorList>
            <person name="Weinstock G."/>
            <person name="Sodergren E."/>
            <person name="Wylie T."/>
            <person name="Fulton L."/>
            <person name="Fulton R."/>
            <person name="Fronick C."/>
            <person name="O'Laughlin M."/>
            <person name="Godfrey J."/>
            <person name="Miner T."/>
            <person name="Herter B."/>
            <person name="Appelbaum E."/>
            <person name="Cordes M."/>
            <person name="Lek S."/>
            <person name="Wollam A."/>
            <person name="Pepin K.H."/>
            <person name="Palsikar V.B."/>
            <person name="Mitreva M."/>
            <person name="Wilson R.K."/>
        </authorList>
    </citation>
    <scope>NUCLEOTIDE SEQUENCE [LARGE SCALE GENOMIC DNA]</scope>
    <source>
        <strain evidence="10 11">ATCC 15930</strain>
    </source>
</reference>
<protein>
    <submittedName>
        <fullName evidence="10">TonB-dependent receptor</fullName>
    </submittedName>
</protein>
<dbReference type="InterPro" id="IPR008969">
    <property type="entry name" value="CarboxyPept-like_regulatory"/>
</dbReference>
<dbReference type="InterPro" id="IPR012910">
    <property type="entry name" value="Plug_dom"/>
</dbReference>
<dbReference type="SUPFAM" id="SSF49464">
    <property type="entry name" value="Carboxypeptidase regulatory domain-like"/>
    <property type="match status" value="1"/>
</dbReference>
<keyword evidence="7" id="KW-0998">Cell outer membrane</keyword>
<proteinExistence type="predicted"/>
<keyword evidence="5 8" id="KW-0732">Signal</keyword>
<keyword evidence="10" id="KW-0675">Receptor</keyword>
<feature type="signal peptide" evidence="8">
    <location>
        <begin position="1"/>
        <end position="21"/>
    </location>
</feature>
<dbReference type="PATRIC" id="fig|1122985.7.peg.3013"/>
<evidence type="ECO:0000256" key="4">
    <source>
        <dbReference type="ARBA" id="ARBA00022692"/>
    </source>
</evidence>
<dbReference type="EMBL" id="JNGW01000126">
    <property type="protein sequence ID" value="KDR51030.1"/>
    <property type="molecule type" value="Genomic_DNA"/>
</dbReference>
<dbReference type="Proteomes" id="UP000027442">
    <property type="component" value="Unassembled WGS sequence"/>
</dbReference>
<keyword evidence="6" id="KW-0472">Membrane</keyword>
<gene>
    <name evidence="10" type="ORF">HMPREF1991_02915</name>
</gene>
<evidence type="ECO:0000256" key="6">
    <source>
        <dbReference type="ARBA" id="ARBA00023136"/>
    </source>
</evidence>
<dbReference type="GO" id="GO:0044718">
    <property type="term" value="P:siderophore transmembrane transport"/>
    <property type="evidence" value="ECO:0007669"/>
    <property type="project" value="TreeGrafter"/>
</dbReference>
<dbReference type="GO" id="GO:0009279">
    <property type="term" value="C:cell outer membrane"/>
    <property type="evidence" value="ECO:0007669"/>
    <property type="project" value="UniProtKB-SubCell"/>
</dbReference>
<dbReference type="HOGENOM" id="CLU_013529_0_0_10"/>
<evidence type="ECO:0000256" key="5">
    <source>
        <dbReference type="ARBA" id="ARBA00022729"/>
    </source>
</evidence>
<dbReference type="InterPro" id="IPR037066">
    <property type="entry name" value="Plug_dom_sf"/>
</dbReference>
<name>A0A069QE03_HOYLO</name>
<evidence type="ECO:0000256" key="7">
    <source>
        <dbReference type="ARBA" id="ARBA00023237"/>
    </source>
</evidence>
<evidence type="ECO:0000313" key="10">
    <source>
        <dbReference type="EMBL" id="KDR51030.1"/>
    </source>
</evidence>
<dbReference type="RefSeq" id="WP_018967132.1">
    <property type="nucleotide sequence ID" value="NZ_KB899213.1"/>
</dbReference>
<comment type="caution">
    <text evidence="10">The sequence shown here is derived from an EMBL/GenBank/DDBJ whole genome shotgun (WGS) entry which is preliminary data.</text>
</comment>
<sequence length="990" mass="110847">MFKICFAVLLLVVGATSTAKAQGVLLNGTIKAKSDGTPVEYATVTLKECELWAITDNKGRFAIKNVPSGNVTLTVRCLGFATFTTKVNVKTGMPHIGISLNDDNLKLNEVEVVAKRKGDAVTTSYTIDRLALDNRQALNLGDIMSLLPGGKTWNSSLLRDTRIALRSSGGEMGNASFGTAIEVDGVRLDNNATPGETLGAGTRTLSTANIESVEVLTGVPSVEYGDLSNGVVKVNTRRGKSPFIVEAKLNQNTRQLALSKGVDLGRKMGLFNFSMEHARTFGDITSPFTAYQRNVLSAHYMNVLMRHSMPLTLNLGITGNVGGYNSKADPDGELDSYRKERDNRLTANFSAEWLLNRKWLTNLVLKSSLSYADQLYENYGHTSSATTLPYIHTMKEGYFVAYDYDKRPSADIILGPTGYWYVRSFNDSRPLSYAFKLKADWVRRFARVYNKVSVGADYTGSRNLGRGTYYEEARLTPTWRPYRYHELPTLNNLAIYAEERLNVPTGKLSNMELTVGVRNDISNIAGSAYGTASTLSPRANLRYVFWHGRDVLVRNLSAHVGWGKSVKLPSFQVLYPRTSYIDRLAFTPGSTADNKAYYAYHTFPSQAVYNPQLQWQYTNQLDLGLQANIGHTRVNLSAFYHKTFNPYTAVVVYKPYTYKYTSQAALEHCPIPSANREYHIDQQTGIVTVNDITGANAPIQLPYKEREGYLSNRKYVNGSPTERFGIEWIVDFAQIKALRTSLRLDGNYYFYKGLDNLLFAALPSEAGTLNAQGKPYTYIGHYRGSGTTSTDNAASPSVSNGSLTREANLNVTLTTHVPRIRIIMSLRVECSLYQYSRPLSELPNGTRGYVLEKGNDFFGTPYTRDVRDKHMVVYPEYYSTWEEPDKLIPFAEKFAWAKDNDPTLFNDLAKLVQRTNYAFVMNPERLSAYYSANFSVTKEIGDRIQVMFYANNFWNTMSKVRSTRTGQETSLYGSSYVPAFYYGLGLKVKI</sequence>
<evidence type="ECO:0000313" key="11">
    <source>
        <dbReference type="Proteomes" id="UP000027442"/>
    </source>
</evidence>
<comment type="subcellular location">
    <subcellularLocation>
        <location evidence="1">Cell outer membrane</location>
        <topology evidence="1">Multi-pass membrane protein</topology>
    </subcellularLocation>
</comment>
<dbReference type="InterPro" id="IPR036942">
    <property type="entry name" value="Beta-barrel_TonB_sf"/>
</dbReference>
<organism evidence="10 11">
    <name type="scientific">Hoylesella loescheii DSM 19665 = JCM 12249 = ATCC 15930</name>
    <dbReference type="NCBI Taxonomy" id="1122985"/>
    <lineage>
        <taxon>Bacteria</taxon>
        <taxon>Pseudomonadati</taxon>
        <taxon>Bacteroidota</taxon>
        <taxon>Bacteroidia</taxon>
        <taxon>Bacteroidales</taxon>
        <taxon>Prevotellaceae</taxon>
        <taxon>Hoylesella</taxon>
    </lineage>
</organism>
<keyword evidence="2" id="KW-0813">Transport</keyword>
<dbReference type="Pfam" id="PF07715">
    <property type="entry name" value="Plug"/>
    <property type="match status" value="1"/>
</dbReference>
<dbReference type="Gene3D" id="2.170.130.10">
    <property type="entry name" value="TonB-dependent receptor, plug domain"/>
    <property type="match status" value="1"/>
</dbReference>
<dbReference type="Gene3D" id="2.60.40.1120">
    <property type="entry name" value="Carboxypeptidase-like, regulatory domain"/>
    <property type="match status" value="1"/>
</dbReference>
<keyword evidence="4" id="KW-0812">Transmembrane</keyword>
<feature type="chain" id="PRO_5001668000" evidence="8">
    <location>
        <begin position="22"/>
        <end position="990"/>
    </location>
</feature>
<evidence type="ECO:0000256" key="8">
    <source>
        <dbReference type="SAM" id="SignalP"/>
    </source>
</evidence>
<feature type="domain" description="TonB-dependent receptor plug" evidence="9">
    <location>
        <begin position="120"/>
        <end position="228"/>
    </location>
</feature>
<dbReference type="SUPFAM" id="SSF56935">
    <property type="entry name" value="Porins"/>
    <property type="match status" value="1"/>
</dbReference>
<dbReference type="Gene3D" id="2.40.170.20">
    <property type="entry name" value="TonB-dependent receptor, beta-barrel domain"/>
    <property type="match status" value="1"/>
</dbReference>
<dbReference type="InterPro" id="IPR039426">
    <property type="entry name" value="TonB-dep_rcpt-like"/>
</dbReference>
<dbReference type="eggNOG" id="COG4206">
    <property type="taxonomic scope" value="Bacteria"/>
</dbReference>
<dbReference type="PANTHER" id="PTHR30069:SF29">
    <property type="entry name" value="HEMOGLOBIN AND HEMOGLOBIN-HAPTOGLOBIN-BINDING PROTEIN 1-RELATED"/>
    <property type="match status" value="1"/>
</dbReference>
<keyword evidence="11" id="KW-1185">Reference proteome</keyword>
<keyword evidence="3" id="KW-1134">Transmembrane beta strand</keyword>